<evidence type="ECO:0000313" key="3">
    <source>
        <dbReference type="EMBL" id="KAF4126867.1"/>
    </source>
</evidence>
<dbReference type="PANTHER" id="PTHR36819:SF1">
    <property type="entry name" value="REGULATOR OF PHOSPHOLIPASE D SRF1"/>
    <property type="match status" value="1"/>
</dbReference>
<dbReference type="GO" id="GO:0071944">
    <property type="term" value="C:cell periphery"/>
    <property type="evidence" value="ECO:0007669"/>
    <property type="project" value="TreeGrafter"/>
</dbReference>
<keyword evidence="2" id="KW-0812">Transmembrane</keyword>
<keyword evidence="2" id="KW-0472">Membrane</keyword>
<dbReference type="AlphaFoldDB" id="A0A9P4Z2A8"/>
<evidence type="ECO:0000256" key="2">
    <source>
        <dbReference type="SAM" id="Phobius"/>
    </source>
</evidence>
<accession>A0A9P4Z2A8</accession>
<organism evidence="3 4">
    <name type="scientific">Geosmithia morbida</name>
    <dbReference type="NCBI Taxonomy" id="1094350"/>
    <lineage>
        <taxon>Eukaryota</taxon>
        <taxon>Fungi</taxon>
        <taxon>Dikarya</taxon>
        <taxon>Ascomycota</taxon>
        <taxon>Pezizomycotina</taxon>
        <taxon>Sordariomycetes</taxon>
        <taxon>Hypocreomycetidae</taxon>
        <taxon>Hypocreales</taxon>
        <taxon>Bionectriaceae</taxon>
        <taxon>Geosmithia</taxon>
    </lineage>
</organism>
<dbReference type="PANTHER" id="PTHR36819">
    <property type="entry name" value="REGULATOR OF PHOSPHOLIPASE D SRF1"/>
    <property type="match status" value="1"/>
</dbReference>
<comment type="caution">
    <text evidence="3">The sequence shown here is derived from an EMBL/GenBank/DDBJ whole genome shotgun (WGS) entry which is preliminary data.</text>
</comment>
<evidence type="ECO:0000256" key="1">
    <source>
        <dbReference type="SAM" id="MobiDB-lite"/>
    </source>
</evidence>
<dbReference type="RefSeq" id="XP_035325519.1">
    <property type="nucleotide sequence ID" value="XM_035462589.1"/>
</dbReference>
<reference evidence="3" key="1">
    <citation type="submission" date="2020-03" db="EMBL/GenBank/DDBJ databases">
        <title>Site-based positive gene gene selection in Geosmithia morbida across the United States reveals a broad range of putative effectors and factors for local host and environmental adapation.</title>
        <authorList>
            <person name="Onufrak A."/>
            <person name="Murdoch R.W."/>
            <person name="Gazis R."/>
            <person name="Huff M."/>
            <person name="Staton M."/>
            <person name="Klingeman W."/>
            <person name="Hadziabdic D."/>
        </authorList>
    </citation>
    <scope>NUCLEOTIDE SEQUENCE</scope>
    <source>
        <strain evidence="3">1262</strain>
    </source>
</reference>
<keyword evidence="2" id="KW-1133">Transmembrane helix</keyword>
<sequence>MSPPSPSQPPRSRGTQGTHSSLSGEASSVNIAAGTTSQGTTTSRSRLRPPRTLPPWIASYTGVVPPTAEQLALLQVPATVRAHQNNSTPSEPERKRISHDGFVDLEDGLGPGKPRPPLVPHILRYGRAPRGGRRWDHLRTAEPVIVPAYGPAMAHNNHSRGGDVAWGEFVRSSAWGRAPGEDGVVVDAAYLEKLQPLFGQDPDGAFNEQTAQRSKRRSALALNQRAFERVLRHPLAPLAFRLVVMVTSITALAIAGRIFLLLDRGGGGPSVERSQSITAIVVDCVAVPYLGYMIYDEYTGQPLGLRSGISKVSLIMLDVIFIIFKAASTALAFQSLVFNDITATGVRPLAAALAAFLLIALVVWTVNFTVNILRTVERLGGRDNHLNRGPGSMPARPALRAW</sequence>
<evidence type="ECO:0000313" key="4">
    <source>
        <dbReference type="Proteomes" id="UP000749293"/>
    </source>
</evidence>
<protein>
    <recommendedName>
        <fullName evidence="5">Regulator of phospholipase D SRF1</fullName>
    </recommendedName>
</protein>
<dbReference type="OrthoDB" id="2589563at2759"/>
<evidence type="ECO:0008006" key="5">
    <source>
        <dbReference type="Google" id="ProtNLM"/>
    </source>
</evidence>
<dbReference type="GO" id="GO:0000324">
    <property type="term" value="C:fungal-type vacuole"/>
    <property type="evidence" value="ECO:0007669"/>
    <property type="project" value="TreeGrafter"/>
</dbReference>
<keyword evidence="4" id="KW-1185">Reference proteome</keyword>
<proteinExistence type="predicted"/>
<dbReference type="EMBL" id="JAANYQ010000001">
    <property type="protein sequence ID" value="KAF4126867.1"/>
    <property type="molecule type" value="Genomic_DNA"/>
</dbReference>
<feature type="region of interest" description="Disordered" evidence="1">
    <location>
        <begin position="1"/>
        <end position="56"/>
    </location>
</feature>
<feature type="compositionally biased region" description="Low complexity" evidence="1">
    <location>
        <begin position="34"/>
        <end position="44"/>
    </location>
</feature>
<feature type="compositionally biased region" description="Polar residues" evidence="1">
    <location>
        <begin position="14"/>
        <end position="30"/>
    </location>
</feature>
<dbReference type="InterPro" id="IPR037737">
    <property type="entry name" value="Srf1"/>
</dbReference>
<feature type="transmembrane region" description="Helical" evidence="2">
    <location>
        <begin position="315"/>
        <end position="337"/>
    </location>
</feature>
<name>A0A9P4Z2A8_9HYPO</name>
<feature type="transmembrane region" description="Helical" evidence="2">
    <location>
        <begin position="238"/>
        <end position="262"/>
    </location>
</feature>
<feature type="transmembrane region" description="Helical" evidence="2">
    <location>
        <begin position="349"/>
        <end position="373"/>
    </location>
</feature>
<dbReference type="GeneID" id="55966834"/>
<dbReference type="Proteomes" id="UP000749293">
    <property type="component" value="Unassembled WGS sequence"/>
</dbReference>
<gene>
    <name evidence="3" type="ORF">GMORB2_0604</name>
</gene>